<keyword evidence="2" id="KW-1185">Reference proteome</keyword>
<reference evidence="1" key="1">
    <citation type="journal article" date="2019" name="bioRxiv">
        <title>The Genome of the Zebra Mussel, Dreissena polymorpha: A Resource for Invasive Species Research.</title>
        <authorList>
            <person name="McCartney M.A."/>
            <person name="Auch B."/>
            <person name="Kono T."/>
            <person name="Mallez S."/>
            <person name="Zhang Y."/>
            <person name="Obille A."/>
            <person name="Becker A."/>
            <person name="Abrahante J.E."/>
            <person name="Garbe J."/>
            <person name="Badalamenti J.P."/>
            <person name="Herman A."/>
            <person name="Mangelson H."/>
            <person name="Liachko I."/>
            <person name="Sullivan S."/>
            <person name="Sone E.D."/>
            <person name="Koren S."/>
            <person name="Silverstein K.A.T."/>
            <person name="Beckman K.B."/>
            <person name="Gohl D.M."/>
        </authorList>
    </citation>
    <scope>NUCLEOTIDE SEQUENCE</scope>
    <source>
        <strain evidence="1">Duluth1</strain>
        <tissue evidence="1">Whole animal</tissue>
    </source>
</reference>
<accession>A0A9D4G7E3</accession>
<dbReference type="EMBL" id="JAIWYP010000006">
    <property type="protein sequence ID" value="KAH3810176.1"/>
    <property type="molecule type" value="Genomic_DNA"/>
</dbReference>
<gene>
    <name evidence="1" type="ORF">DPMN_138565</name>
</gene>
<dbReference type="AlphaFoldDB" id="A0A9D4G7E3"/>
<proteinExistence type="predicted"/>
<name>A0A9D4G7E3_DREPO</name>
<comment type="caution">
    <text evidence="1">The sequence shown here is derived from an EMBL/GenBank/DDBJ whole genome shotgun (WGS) entry which is preliminary data.</text>
</comment>
<sequence>MPGVGLPRKVSSDVLWFSPIPTHLDLEDQVIQLMPGPNRILLDKQRAYCVLIRTLLKEGCFQ</sequence>
<evidence type="ECO:0000313" key="2">
    <source>
        <dbReference type="Proteomes" id="UP000828390"/>
    </source>
</evidence>
<organism evidence="1 2">
    <name type="scientific">Dreissena polymorpha</name>
    <name type="common">Zebra mussel</name>
    <name type="synonym">Mytilus polymorpha</name>
    <dbReference type="NCBI Taxonomy" id="45954"/>
    <lineage>
        <taxon>Eukaryota</taxon>
        <taxon>Metazoa</taxon>
        <taxon>Spiralia</taxon>
        <taxon>Lophotrochozoa</taxon>
        <taxon>Mollusca</taxon>
        <taxon>Bivalvia</taxon>
        <taxon>Autobranchia</taxon>
        <taxon>Heteroconchia</taxon>
        <taxon>Euheterodonta</taxon>
        <taxon>Imparidentia</taxon>
        <taxon>Neoheterodontei</taxon>
        <taxon>Myida</taxon>
        <taxon>Dreissenoidea</taxon>
        <taxon>Dreissenidae</taxon>
        <taxon>Dreissena</taxon>
    </lineage>
</organism>
<dbReference type="Proteomes" id="UP000828390">
    <property type="component" value="Unassembled WGS sequence"/>
</dbReference>
<protein>
    <submittedName>
        <fullName evidence="1">Uncharacterized protein</fullName>
    </submittedName>
</protein>
<evidence type="ECO:0000313" key="1">
    <source>
        <dbReference type="EMBL" id="KAH3810176.1"/>
    </source>
</evidence>
<reference evidence="1" key="2">
    <citation type="submission" date="2020-11" db="EMBL/GenBank/DDBJ databases">
        <authorList>
            <person name="McCartney M.A."/>
            <person name="Auch B."/>
            <person name="Kono T."/>
            <person name="Mallez S."/>
            <person name="Becker A."/>
            <person name="Gohl D.M."/>
            <person name="Silverstein K.A.T."/>
            <person name="Koren S."/>
            <person name="Bechman K.B."/>
            <person name="Herman A."/>
            <person name="Abrahante J.E."/>
            <person name="Garbe J."/>
        </authorList>
    </citation>
    <scope>NUCLEOTIDE SEQUENCE</scope>
    <source>
        <strain evidence="1">Duluth1</strain>
        <tissue evidence="1">Whole animal</tissue>
    </source>
</reference>